<dbReference type="InterPro" id="IPR042099">
    <property type="entry name" value="ANL_N_sf"/>
</dbReference>
<dbReference type="InterPro" id="IPR032387">
    <property type="entry name" value="ACAS_N"/>
</dbReference>
<dbReference type="PANTHER" id="PTHR24095">
    <property type="entry name" value="ACETYL-COENZYME A SYNTHETASE"/>
    <property type="match status" value="1"/>
</dbReference>
<evidence type="ECO:0000256" key="1">
    <source>
        <dbReference type="ARBA" id="ARBA00006432"/>
    </source>
</evidence>
<dbReference type="OrthoDB" id="1706066at2759"/>
<dbReference type="CDD" id="cd05966">
    <property type="entry name" value="ACS"/>
    <property type="match status" value="1"/>
</dbReference>
<dbReference type="EMBL" id="CM035425">
    <property type="protein sequence ID" value="KAH7332179.1"/>
    <property type="molecule type" value="Genomic_DNA"/>
</dbReference>
<dbReference type="NCBIfam" id="TIGR02188">
    <property type="entry name" value="Ac_CoA_lig_AcsA"/>
    <property type="match status" value="1"/>
</dbReference>
<evidence type="ECO:0000259" key="7">
    <source>
        <dbReference type="Pfam" id="PF13193"/>
    </source>
</evidence>
<dbReference type="InterPro" id="IPR045851">
    <property type="entry name" value="AMP-bd_C_sf"/>
</dbReference>
<dbReference type="FunFam" id="3.40.50.12780:FF:000001">
    <property type="entry name" value="Acetyl-coenzyme A synthetase"/>
    <property type="match status" value="1"/>
</dbReference>
<sequence>MLDRATYPLCQTASMKSSPSLPTRRDFRFYQTTPTRSSQALDSFSCDFWGFRVAISPAHATNGTLKHVSSSAVASLDDSLVRSERNVQYEHELFDADRKFKERALVSSKDKYIAMYNRSLQDPDAFWSEIASEFYWETRWPEENGKVHFENFDVRKGPVKVEWFKGGKTNICYNALDRHVHAGKGDQIAFYWEGNSPGLDASLTYNQLLQQVCQLANFLKDKGVKKGDAVAIYLPMLMELPIAMLACARIGAVHSVIFAGFSAESLAQRVLDCKPKVIITCNAVCRGPKIINLKDIVDEALSISLAHGVSVDSCLTYANEVAMSREKTAWQDGRDIWYQDVISDYATTCDIEWVDAEDPLFLLYTSGSTGKPKGVLHTTGGYMVYTATTFKYAFDYREGDIYWCTADCGWITGHSYVTYGPLLNCAKVVLFEGVPNYPDAGRCWEIVDKYHVSIFYTAPTAIRSLMRAGLEPVKRHSRKSLRVLGSVGEPINPSAWKWYYEVVGDKRCPISDTWWQTETGGFMITPLPGAWPLKPGSATYPFFGVQPALVDENGKEIEGVCNGYLCIKGSWPSTFRTLYGDHARYETTYFAPFKGYYFSGDGCHRDADGYYWLTGRVDDVINVSGHRIGTAEVESALVSHPQCAEAAVVAVDHEVTGQAIYAFVTLKLGVQYSEELRTGLKNAVRHEIGAFAQPAKIHWAPALPKTRSGKIMRRILRKIASKELENLGDISTLADPHVVQELIDLTDV</sequence>
<comment type="catalytic activity">
    <reaction evidence="5">
        <text>acetate + ATP + CoA = acetyl-CoA + AMP + diphosphate</text>
        <dbReference type="Rhea" id="RHEA:23176"/>
        <dbReference type="ChEBI" id="CHEBI:30089"/>
        <dbReference type="ChEBI" id="CHEBI:30616"/>
        <dbReference type="ChEBI" id="CHEBI:33019"/>
        <dbReference type="ChEBI" id="CHEBI:57287"/>
        <dbReference type="ChEBI" id="CHEBI:57288"/>
        <dbReference type="ChEBI" id="CHEBI:456215"/>
        <dbReference type="EC" id="6.2.1.1"/>
    </reaction>
</comment>
<comment type="similarity">
    <text evidence="1 5">Belongs to the ATP-dependent AMP-binding enzyme family.</text>
</comment>
<evidence type="ECO:0000256" key="4">
    <source>
        <dbReference type="ARBA" id="ARBA00022840"/>
    </source>
</evidence>
<dbReference type="InterPro" id="IPR000873">
    <property type="entry name" value="AMP-dep_synth/lig_dom"/>
</dbReference>
<dbReference type="Pfam" id="PF13193">
    <property type="entry name" value="AMP-binding_C"/>
    <property type="match status" value="1"/>
</dbReference>
<evidence type="ECO:0000259" key="6">
    <source>
        <dbReference type="Pfam" id="PF00501"/>
    </source>
</evidence>
<dbReference type="SUPFAM" id="SSF56801">
    <property type="entry name" value="Acetyl-CoA synthetase-like"/>
    <property type="match status" value="1"/>
</dbReference>
<gene>
    <name evidence="9" type="ORF">KP509_20G073600</name>
</gene>
<name>A0A8T2SH27_CERRI</name>
<dbReference type="PROSITE" id="PS00455">
    <property type="entry name" value="AMP_BINDING"/>
    <property type="match status" value="1"/>
</dbReference>
<keyword evidence="4 5" id="KW-0067">ATP-binding</keyword>
<dbReference type="GO" id="GO:0003987">
    <property type="term" value="F:acetate-CoA ligase activity"/>
    <property type="evidence" value="ECO:0007669"/>
    <property type="project" value="UniProtKB-UniRule"/>
</dbReference>
<keyword evidence="10" id="KW-1185">Reference proteome</keyword>
<dbReference type="PANTHER" id="PTHR24095:SF14">
    <property type="entry name" value="ACETYL-COENZYME A SYNTHETASE 1"/>
    <property type="match status" value="1"/>
</dbReference>
<accession>A0A8T2SH27</accession>
<dbReference type="Gene3D" id="3.40.50.12780">
    <property type="entry name" value="N-terminal domain of ligase-like"/>
    <property type="match status" value="1"/>
</dbReference>
<dbReference type="GO" id="GO:0016208">
    <property type="term" value="F:AMP binding"/>
    <property type="evidence" value="ECO:0007669"/>
    <property type="project" value="InterPro"/>
</dbReference>
<evidence type="ECO:0000313" key="10">
    <source>
        <dbReference type="Proteomes" id="UP000825935"/>
    </source>
</evidence>
<dbReference type="EC" id="6.2.1.1" evidence="5"/>
<evidence type="ECO:0000259" key="8">
    <source>
        <dbReference type="Pfam" id="PF16177"/>
    </source>
</evidence>
<dbReference type="AlphaFoldDB" id="A0A8T2SH27"/>
<protein>
    <recommendedName>
        <fullName evidence="5">Acetyl-coenzyme A synthetase</fullName>
        <ecNumber evidence="5">6.2.1.1</ecNumber>
    </recommendedName>
</protein>
<dbReference type="GO" id="GO:0005524">
    <property type="term" value="F:ATP binding"/>
    <property type="evidence" value="ECO:0007669"/>
    <property type="project" value="UniProtKB-UniRule"/>
</dbReference>
<evidence type="ECO:0000256" key="5">
    <source>
        <dbReference type="RuleBase" id="RU361147"/>
    </source>
</evidence>
<feature type="domain" description="AMP-binding enzyme C-terminal" evidence="7">
    <location>
        <begin position="632"/>
        <end position="710"/>
    </location>
</feature>
<comment type="caution">
    <text evidence="9">The sequence shown here is derived from an EMBL/GenBank/DDBJ whole genome shotgun (WGS) entry which is preliminary data.</text>
</comment>
<reference evidence="9" key="1">
    <citation type="submission" date="2021-08" db="EMBL/GenBank/DDBJ databases">
        <title>WGS assembly of Ceratopteris richardii.</title>
        <authorList>
            <person name="Marchant D.B."/>
            <person name="Chen G."/>
            <person name="Jenkins J."/>
            <person name="Shu S."/>
            <person name="Leebens-Mack J."/>
            <person name="Grimwood J."/>
            <person name="Schmutz J."/>
            <person name="Soltis P."/>
            <person name="Soltis D."/>
            <person name="Chen Z.-H."/>
        </authorList>
    </citation>
    <scope>NUCLEOTIDE SEQUENCE</scope>
    <source>
        <strain evidence="9">Whitten #5841</strain>
        <tissue evidence="9">Leaf</tissue>
    </source>
</reference>
<dbReference type="InterPro" id="IPR025110">
    <property type="entry name" value="AMP-bd_C"/>
</dbReference>
<evidence type="ECO:0000256" key="3">
    <source>
        <dbReference type="ARBA" id="ARBA00022741"/>
    </source>
</evidence>
<organism evidence="9 10">
    <name type="scientific">Ceratopteris richardii</name>
    <name type="common">Triangle waterfern</name>
    <dbReference type="NCBI Taxonomy" id="49495"/>
    <lineage>
        <taxon>Eukaryota</taxon>
        <taxon>Viridiplantae</taxon>
        <taxon>Streptophyta</taxon>
        <taxon>Embryophyta</taxon>
        <taxon>Tracheophyta</taxon>
        <taxon>Polypodiopsida</taxon>
        <taxon>Polypodiidae</taxon>
        <taxon>Polypodiales</taxon>
        <taxon>Pteridineae</taxon>
        <taxon>Pteridaceae</taxon>
        <taxon>Parkerioideae</taxon>
        <taxon>Ceratopteris</taxon>
    </lineage>
</organism>
<feature type="domain" description="Acetyl-coenzyme A synthetase N-terminal" evidence="8">
    <location>
        <begin position="112"/>
        <end position="175"/>
    </location>
</feature>
<evidence type="ECO:0000313" key="9">
    <source>
        <dbReference type="EMBL" id="KAH7332179.1"/>
    </source>
</evidence>
<keyword evidence="3 5" id="KW-0547">Nucleotide-binding</keyword>
<dbReference type="InterPro" id="IPR020845">
    <property type="entry name" value="AMP-binding_CS"/>
</dbReference>
<dbReference type="OMA" id="INVSYNC"/>
<keyword evidence="2 5" id="KW-0436">Ligase</keyword>
<proteinExistence type="inferred from homology"/>
<feature type="domain" description="AMP-dependent synthetase/ligase" evidence="6">
    <location>
        <begin position="182"/>
        <end position="571"/>
    </location>
</feature>
<evidence type="ECO:0000256" key="2">
    <source>
        <dbReference type="ARBA" id="ARBA00022598"/>
    </source>
</evidence>
<dbReference type="Pfam" id="PF00501">
    <property type="entry name" value="AMP-binding"/>
    <property type="match status" value="1"/>
</dbReference>
<dbReference type="InterPro" id="IPR011904">
    <property type="entry name" value="Ac_CoA_lig"/>
</dbReference>
<dbReference type="FunFam" id="3.30.300.30:FF:000004">
    <property type="entry name" value="Acetyl-coenzyme A synthetase"/>
    <property type="match status" value="1"/>
</dbReference>
<dbReference type="GO" id="GO:0019427">
    <property type="term" value="P:acetyl-CoA biosynthetic process from acetate"/>
    <property type="evidence" value="ECO:0007669"/>
    <property type="project" value="InterPro"/>
</dbReference>
<dbReference type="Pfam" id="PF16177">
    <property type="entry name" value="ACAS_N"/>
    <property type="match status" value="1"/>
</dbReference>
<dbReference type="NCBIfam" id="NF001208">
    <property type="entry name" value="PRK00174.1"/>
    <property type="match status" value="1"/>
</dbReference>
<dbReference type="Proteomes" id="UP000825935">
    <property type="component" value="Chromosome 20"/>
</dbReference>
<dbReference type="Gene3D" id="3.30.300.30">
    <property type="match status" value="1"/>
</dbReference>